<reference evidence="4 5" key="1">
    <citation type="submission" date="2020-03" db="EMBL/GenBank/DDBJ databases">
        <title>Genomic Encyclopedia of Type Strains, Phase IV (KMG-IV): sequencing the most valuable type-strain genomes for metagenomic binning, comparative biology and taxonomic classification.</title>
        <authorList>
            <person name="Goeker M."/>
        </authorList>
    </citation>
    <scope>NUCLEOTIDE SEQUENCE [LARGE SCALE GENOMIC DNA]</scope>
    <source>
        <strain evidence="4 5">DSM 5718</strain>
    </source>
</reference>
<dbReference type="SMART" id="SM01027">
    <property type="entry name" value="Beta-Casp"/>
    <property type="match status" value="1"/>
</dbReference>
<keyword evidence="1" id="KW-0378">Hydrolase</keyword>
<evidence type="ECO:0000256" key="1">
    <source>
        <dbReference type="ARBA" id="ARBA00022801"/>
    </source>
</evidence>
<feature type="domain" description="Beta-Casp" evidence="3">
    <location>
        <begin position="265"/>
        <end position="390"/>
    </location>
</feature>
<dbReference type="CDD" id="cd16295">
    <property type="entry name" value="TTHA0252-CPSF-like_MBL-fold"/>
    <property type="match status" value="1"/>
</dbReference>
<gene>
    <name evidence="4" type="ORF">FHS56_000597</name>
</gene>
<dbReference type="InterPro" id="IPR022712">
    <property type="entry name" value="Beta_Casp"/>
</dbReference>
<dbReference type="GO" id="GO:0004521">
    <property type="term" value="F:RNA endonuclease activity"/>
    <property type="evidence" value="ECO:0007669"/>
    <property type="project" value="TreeGrafter"/>
</dbReference>
<evidence type="ECO:0000313" key="4">
    <source>
        <dbReference type="EMBL" id="NIK73111.1"/>
    </source>
</evidence>
<dbReference type="SMART" id="SM00849">
    <property type="entry name" value="Lactamase_B"/>
    <property type="match status" value="1"/>
</dbReference>
<dbReference type="Gene3D" id="3.60.15.10">
    <property type="entry name" value="Ribonuclease Z/Hydroxyacylglutathione hydrolase-like"/>
    <property type="match status" value="1"/>
</dbReference>
<accession>A0A846MNS6</accession>
<evidence type="ECO:0000259" key="2">
    <source>
        <dbReference type="SMART" id="SM00849"/>
    </source>
</evidence>
<dbReference type="InterPro" id="IPR036866">
    <property type="entry name" value="RibonucZ/Hydroxyglut_hydro"/>
</dbReference>
<dbReference type="PANTHER" id="PTHR11203">
    <property type="entry name" value="CLEAVAGE AND POLYADENYLATION SPECIFICITY FACTOR FAMILY MEMBER"/>
    <property type="match status" value="1"/>
</dbReference>
<name>A0A846MNS6_9BACT</name>
<sequence length="477" mass="54144">MKLTFWGAAGQVTGSMFLLETDDDYRILVDCGFDMERERSPEDPIDAHPSRLFPFEASMVNTVILTHAHIDHSGNIPNLIREGFEGKIVCTSPTVTLTELLLEDSAAIHERKWKKYRQQKDRQPFSKNGITLPKEWFVKKHVNRAKEQFFPIQFNKRFQLAEGVYVTLLPAGHLLGAAHVLLEVVEKGEKKTILFSGDLGRYNYPLLPNPTIPPQVDYLVCESTYGDKQRTSVGEPEEVLLDIVKEACVTKAGKLIIPAFSVGRTQALLFTLNKLYLKKKLPPIKVFSDSPLAHSSTRAYMKYVNMLNDEAQAFYEEHRVLFDFENLVYVEKLKQSKALAYLNEPCIIISSSGMVQGGRIEHHVRANIQNPQSTILMVGYAAEGTLGHELLNGAKTISTHKEEEVEVLANIESIDVFSGHGDQNDLLRFVSHQNPERLKKVFLVHGELSSMQTFKQLLHERHFRDVEIPMRGQTFEL</sequence>
<comment type="caution">
    <text evidence="4">The sequence shown here is derived from an EMBL/GenBank/DDBJ whole genome shotgun (WGS) entry which is preliminary data.</text>
</comment>
<dbReference type="EMBL" id="JAASRN010000001">
    <property type="protein sequence ID" value="NIK73111.1"/>
    <property type="molecule type" value="Genomic_DNA"/>
</dbReference>
<keyword evidence="5" id="KW-1185">Reference proteome</keyword>
<dbReference type="Pfam" id="PF10996">
    <property type="entry name" value="Beta-Casp"/>
    <property type="match status" value="1"/>
</dbReference>
<dbReference type="Pfam" id="PF07521">
    <property type="entry name" value="RMMBL"/>
    <property type="match status" value="1"/>
</dbReference>
<proteinExistence type="predicted"/>
<dbReference type="Pfam" id="PF00753">
    <property type="entry name" value="Lactamase_B"/>
    <property type="match status" value="1"/>
</dbReference>
<dbReference type="RefSeq" id="WP_166918386.1">
    <property type="nucleotide sequence ID" value="NZ_JAASRN010000001.1"/>
</dbReference>
<dbReference type="PANTHER" id="PTHR11203:SF37">
    <property type="entry name" value="INTEGRATOR COMPLEX SUBUNIT 11"/>
    <property type="match status" value="1"/>
</dbReference>
<protein>
    <submittedName>
        <fullName evidence="4">Metallo-beta-lactamase family protein</fullName>
    </submittedName>
</protein>
<dbReference type="Proteomes" id="UP000537126">
    <property type="component" value="Unassembled WGS sequence"/>
</dbReference>
<evidence type="ECO:0000313" key="5">
    <source>
        <dbReference type="Proteomes" id="UP000537126"/>
    </source>
</evidence>
<dbReference type="InterPro" id="IPR050698">
    <property type="entry name" value="MBL"/>
</dbReference>
<dbReference type="Gene3D" id="3.40.50.10890">
    <property type="match status" value="1"/>
</dbReference>
<organism evidence="4 5">
    <name type="scientific">Thermonema lapsum</name>
    <dbReference type="NCBI Taxonomy" id="28195"/>
    <lineage>
        <taxon>Bacteria</taxon>
        <taxon>Pseudomonadati</taxon>
        <taxon>Bacteroidota</taxon>
        <taxon>Cytophagia</taxon>
        <taxon>Cytophagales</taxon>
        <taxon>Thermonemataceae</taxon>
        <taxon>Thermonema</taxon>
    </lineage>
</organism>
<dbReference type="SUPFAM" id="SSF56281">
    <property type="entry name" value="Metallo-hydrolase/oxidoreductase"/>
    <property type="match status" value="1"/>
</dbReference>
<dbReference type="AlphaFoldDB" id="A0A846MNS6"/>
<feature type="domain" description="Metallo-beta-lactamase" evidence="2">
    <location>
        <begin position="13"/>
        <end position="260"/>
    </location>
</feature>
<dbReference type="GO" id="GO:0016787">
    <property type="term" value="F:hydrolase activity"/>
    <property type="evidence" value="ECO:0007669"/>
    <property type="project" value="UniProtKB-KW"/>
</dbReference>
<evidence type="ECO:0000259" key="3">
    <source>
        <dbReference type="SMART" id="SM01027"/>
    </source>
</evidence>
<dbReference type="InterPro" id="IPR011108">
    <property type="entry name" value="RMMBL"/>
</dbReference>
<dbReference type="InterPro" id="IPR001279">
    <property type="entry name" value="Metallo-B-lactamas"/>
</dbReference>